<feature type="transmembrane region" description="Helical" evidence="6">
    <location>
        <begin position="354"/>
        <end position="378"/>
    </location>
</feature>
<name>A0A3P3QE20_9GAMM</name>
<gene>
    <name evidence="9" type="ORF">EIK76_13360</name>
</gene>
<evidence type="ECO:0000259" key="7">
    <source>
        <dbReference type="Pfam" id="PF02687"/>
    </source>
</evidence>
<evidence type="ECO:0000256" key="6">
    <source>
        <dbReference type="SAM" id="Phobius"/>
    </source>
</evidence>
<dbReference type="Pfam" id="PF02687">
    <property type="entry name" value="FtsX"/>
    <property type="match status" value="1"/>
</dbReference>
<keyword evidence="3 6" id="KW-0812">Transmembrane</keyword>
<feature type="transmembrane region" description="Helical" evidence="6">
    <location>
        <begin position="20"/>
        <end position="43"/>
    </location>
</feature>
<dbReference type="InterPro" id="IPR003838">
    <property type="entry name" value="ABC3_permease_C"/>
</dbReference>
<reference evidence="9 10" key="1">
    <citation type="submission" date="2018-11" db="EMBL/GenBank/DDBJ databases">
        <title>Draft genome analysis of Rheinheimera mesophila isolated from an industrial waste site.</title>
        <authorList>
            <person name="Yu Q."/>
            <person name="Qi Y."/>
            <person name="Zhang H."/>
            <person name="Lu Y."/>
            <person name="Pu J."/>
        </authorList>
    </citation>
    <scope>NUCLEOTIDE SEQUENCE [LARGE SCALE GENOMIC DNA]</scope>
    <source>
        <strain evidence="9 10">IITR13</strain>
    </source>
</reference>
<keyword evidence="4 6" id="KW-1133">Transmembrane helix</keyword>
<sequence length="436" mass="48797">MFSYYLKLAYLSCKRTWGMTLLMVCAIGLGIGASMTTITVNYLMSANPIPHKSEQLFFVQMDSWEPNNPYNDDGDAPEQLTYRDATYLWQAQKATRQSIQTGMAAVIEPADKEVLPFMVQGRANSADFFPMFDVPFLYGSGWDHQADLKKERVIVINAELNERLFGGKDSTGQTLRMAGEDYKITGVIDRWNPKPRFYDISTGAFNDVEEVFVPFSLITEQKLGRSGNTNCWKPTDSGFQAFLDSECIWVQLWVELPTAQDKEAYFSFMNAYAKEQNQYGRFARTDNNKLRDVMQWLEYAEVVSDDASMMMAMSLMFLLVCLLNTVGLLLAKFLGKASEIGVRQALGASRNDLFIQHLIESGCIGLAGGLLGLVLAILGLEAIKLMYGDWIRDLAQLDFTLVAMAIGLAIASALLAGLYPTWRACQVQPSVQLKSQ</sequence>
<evidence type="ECO:0000256" key="1">
    <source>
        <dbReference type="ARBA" id="ARBA00004651"/>
    </source>
</evidence>
<comment type="caution">
    <text evidence="9">The sequence shown here is derived from an EMBL/GenBank/DDBJ whole genome shotgun (WGS) entry which is preliminary data.</text>
</comment>
<evidence type="ECO:0000256" key="5">
    <source>
        <dbReference type="ARBA" id="ARBA00023136"/>
    </source>
</evidence>
<protein>
    <submittedName>
        <fullName evidence="9">ABC transporter permease</fullName>
    </submittedName>
</protein>
<dbReference type="OrthoDB" id="8735006at2"/>
<organism evidence="9 10">
    <name type="scientific">Rheinheimera mesophila</name>
    <dbReference type="NCBI Taxonomy" id="1547515"/>
    <lineage>
        <taxon>Bacteria</taxon>
        <taxon>Pseudomonadati</taxon>
        <taxon>Pseudomonadota</taxon>
        <taxon>Gammaproteobacteria</taxon>
        <taxon>Chromatiales</taxon>
        <taxon>Chromatiaceae</taxon>
        <taxon>Rheinheimera</taxon>
    </lineage>
</organism>
<feature type="transmembrane region" description="Helical" evidence="6">
    <location>
        <begin position="315"/>
        <end position="334"/>
    </location>
</feature>
<evidence type="ECO:0000256" key="4">
    <source>
        <dbReference type="ARBA" id="ARBA00022989"/>
    </source>
</evidence>
<keyword evidence="10" id="KW-1185">Reference proteome</keyword>
<dbReference type="EMBL" id="RRCF01000004">
    <property type="protein sequence ID" value="RRJ19442.1"/>
    <property type="molecule type" value="Genomic_DNA"/>
</dbReference>
<evidence type="ECO:0000256" key="3">
    <source>
        <dbReference type="ARBA" id="ARBA00022692"/>
    </source>
</evidence>
<dbReference type="InterPro" id="IPR050250">
    <property type="entry name" value="Macrolide_Exporter_MacB"/>
</dbReference>
<keyword evidence="5 6" id="KW-0472">Membrane</keyword>
<evidence type="ECO:0000259" key="8">
    <source>
        <dbReference type="Pfam" id="PF12704"/>
    </source>
</evidence>
<proteinExistence type="predicted"/>
<feature type="domain" description="MacB-like periplasmic core" evidence="8">
    <location>
        <begin position="20"/>
        <end position="251"/>
    </location>
</feature>
<dbReference type="PANTHER" id="PTHR30572">
    <property type="entry name" value="MEMBRANE COMPONENT OF TRANSPORTER-RELATED"/>
    <property type="match status" value="1"/>
</dbReference>
<dbReference type="Proteomes" id="UP000276260">
    <property type="component" value="Unassembled WGS sequence"/>
</dbReference>
<dbReference type="PANTHER" id="PTHR30572:SF18">
    <property type="entry name" value="ABC-TYPE MACROLIDE FAMILY EXPORT SYSTEM PERMEASE COMPONENT 2"/>
    <property type="match status" value="1"/>
</dbReference>
<dbReference type="Pfam" id="PF12704">
    <property type="entry name" value="MacB_PCD"/>
    <property type="match status" value="1"/>
</dbReference>
<dbReference type="GO" id="GO:0005886">
    <property type="term" value="C:plasma membrane"/>
    <property type="evidence" value="ECO:0007669"/>
    <property type="project" value="UniProtKB-SubCell"/>
</dbReference>
<dbReference type="InterPro" id="IPR025857">
    <property type="entry name" value="MacB_PCD"/>
</dbReference>
<dbReference type="RefSeq" id="WP_046519506.1">
    <property type="nucleotide sequence ID" value="NZ_LAVS01000012.1"/>
</dbReference>
<evidence type="ECO:0000313" key="9">
    <source>
        <dbReference type="EMBL" id="RRJ19442.1"/>
    </source>
</evidence>
<evidence type="ECO:0000313" key="10">
    <source>
        <dbReference type="Proteomes" id="UP000276260"/>
    </source>
</evidence>
<feature type="transmembrane region" description="Helical" evidence="6">
    <location>
        <begin position="399"/>
        <end position="422"/>
    </location>
</feature>
<dbReference type="GO" id="GO:0022857">
    <property type="term" value="F:transmembrane transporter activity"/>
    <property type="evidence" value="ECO:0007669"/>
    <property type="project" value="TreeGrafter"/>
</dbReference>
<comment type="subcellular location">
    <subcellularLocation>
        <location evidence="1">Cell membrane</location>
        <topology evidence="1">Multi-pass membrane protein</topology>
    </subcellularLocation>
</comment>
<evidence type="ECO:0000256" key="2">
    <source>
        <dbReference type="ARBA" id="ARBA00022475"/>
    </source>
</evidence>
<keyword evidence="2" id="KW-1003">Cell membrane</keyword>
<dbReference type="AlphaFoldDB" id="A0A3P3QE20"/>
<accession>A0A3P3QE20</accession>
<feature type="domain" description="ABC3 transporter permease C-terminal" evidence="7">
    <location>
        <begin position="312"/>
        <end position="429"/>
    </location>
</feature>